<comment type="caution">
    <text evidence="1">The sequence shown here is derived from an EMBL/GenBank/DDBJ whole genome shotgun (WGS) entry which is preliminary data.</text>
</comment>
<proteinExistence type="predicted"/>
<protein>
    <submittedName>
        <fullName evidence="1">Uncharacterized protein</fullName>
    </submittedName>
</protein>
<evidence type="ECO:0000313" key="1">
    <source>
        <dbReference type="EMBL" id="KAG0429765.1"/>
    </source>
</evidence>
<name>A0AC60Q9M5_IXOPE</name>
<keyword evidence="2" id="KW-1185">Reference proteome</keyword>
<accession>A0AC60Q9M5</accession>
<dbReference type="EMBL" id="JABSTQ010009383">
    <property type="protein sequence ID" value="KAG0429765.1"/>
    <property type="molecule type" value="Genomic_DNA"/>
</dbReference>
<evidence type="ECO:0000313" key="2">
    <source>
        <dbReference type="Proteomes" id="UP000805193"/>
    </source>
</evidence>
<sequence length="583" mass="63362">MHVFTDSQEAVRECTRLTSNNETIRELRSQQQHVGLGGTVGADDNDTHRNASAVITSVFRDGRLSPEPGGTLDVMDRILKFIHANQVVFYVAGSCLLLGIILLFTLTSTYGEGRSSFDSSRQGSEMFPLLDVVGGGSSSSGPGRHDFGGDEETAFLADEDFDLSPRTTPSPKGSLVHGGSPRKATSASSLLNGTPWRHKLSCTKGSCQRYELALLAFAAVHIRDGRLSPEPGGTLDVMDRILKFIHANQVVFYVAGSCLLLGIILLFTLTSTYGEGRSSFDSSRQGSEMFPLLDVVGGGSSSSGPGRHDFGGDEETAFLADEDFDSLPRTTPSPKGSLVHGGSPTRLLELCNQEVPLSFVAFLPNGNHDRSKWLAHGHHSEVFQVVSLLKRTILKIVPIMRDFTAVELEALTLGIESHLRLRSAVQGRSLVQQAACCVAVAERALGFRQLTGDDDADKLLVTPTDSAHLEYRFPGRQSLSVETAGLKAHIAGSLSFAVCSDYDVSTVDDSLFDERLPSQYTTRSPRFSKNVKWLAAVLNCVMLKLRSEVPETRASAEKAVFEELQSWQDQLRRCSSVDEFITT</sequence>
<reference evidence="1 2" key="1">
    <citation type="journal article" date="2020" name="Cell">
        <title>Large-Scale Comparative Analyses of Tick Genomes Elucidate Their Genetic Diversity and Vector Capacities.</title>
        <authorList>
            <consortium name="Tick Genome and Microbiome Consortium (TIGMIC)"/>
            <person name="Jia N."/>
            <person name="Wang J."/>
            <person name="Shi W."/>
            <person name="Du L."/>
            <person name="Sun Y."/>
            <person name="Zhan W."/>
            <person name="Jiang J.F."/>
            <person name="Wang Q."/>
            <person name="Zhang B."/>
            <person name="Ji P."/>
            <person name="Bell-Sakyi L."/>
            <person name="Cui X.M."/>
            <person name="Yuan T.T."/>
            <person name="Jiang B.G."/>
            <person name="Yang W.F."/>
            <person name="Lam T.T."/>
            <person name="Chang Q.C."/>
            <person name="Ding S.J."/>
            <person name="Wang X.J."/>
            <person name="Zhu J.G."/>
            <person name="Ruan X.D."/>
            <person name="Zhao L."/>
            <person name="Wei J.T."/>
            <person name="Ye R.Z."/>
            <person name="Que T.C."/>
            <person name="Du C.H."/>
            <person name="Zhou Y.H."/>
            <person name="Cheng J.X."/>
            <person name="Dai P.F."/>
            <person name="Guo W.B."/>
            <person name="Han X.H."/>
            <person name="Huang E.J."/>
            <person name="Li L.F."/>
            <person name="Wei W."/>
            <person name="Gao Y.C."/>
            <person name="Liu J.Z."/>
            <person name="Shao H.Z."/>
            <person name="Wang X."/>
            <person name="Wang C.C."/>
            <person name="Yang T.C."/>
            <person name="Huo Q.B."/>
            <person name="Li W."/>
            <person name="Chen H.Y."/>
            <person name="Chen S.E."/>
            <person name="Zhou L.G."/>
            <person name="Ni X.B."/>
            <person name="Tian J.H."/>
            <person name="Sheng Y."/>
            <person name="Liu T."/>
            <person name="Pan Y.S."/>
            <person name="Xia L.Y."/>
            <person name="Li J."/>
            <person name="Zhao F."/>
            <person name="Cao W.C."/>
        </authorList>
    </citation>
    <scope>NUCLEOTIDE SEQUENCE [LARGE SCALE GENOMIC DNA]</scope>
    <source>
        <strain evidence="1">Iper-2018</strain>
    </source>
</reference>
<organism evidence="1 2">
    <name type="scientific">Ixodes persulcatus</name>
    <name type="common">Taiga tick</name>
    <dbReference type="NCBI Taxonomy" id="34615"/>
    <lineage>
        <taxon>Eukaryota</taxon>
        <taxon>Metazoa</taxon>
        <taxon>Ecdysozoa</taxon>
        <taxon>Arthropoda</taxon>
        <taxon>Chelicerata</taxon>
        <taxon>Arachnida</taxon>
        <taxon>Acari</taxon>
        <taxon>Parasitiformes</taxon>
        <taxon>Ixodida</taxon>
        <taxon>Ixodoidea</taxon>
        <taxon>Ixodidae</taxon>
        <taxon>Ixodinae</taxon>
        <taxon>Ixodes</taxon>
    </lineage>
</organism>
<gene>
    <name evidence="1" type="ORF">HPB47_023317</name>
</gene>
<dbReference type="Proteomes" id="UP000805193">
    <property type="component" value="Unassembled WGS sequence"/>
</dbReference>